<organism evidence="1">
    <name type="scientific">Macaca fascicularis</name>
    <name type="common">Crab-eating macaque</name>
    <name type="synonym">Cynomolgus monkey</name>
    <dbReference type="NCBI Taxonomy" id="9541"/>
    <lineage>
        <taxon>Eukaryota</taxon>
        <taxon>Metazoa</taxon>
        <taxon>Chordata</taxon>
        <taxon>Craniata</taxon>
        <taxon>Vertebrata</taxon>
        <taxon>Euteleostomi</taxon>
        <taxon>Mammalia</taxon>
        <taxon>Eutheria</taxon>
        <taxon>Euarchontoglires</taxon>
        <taxon>Primates</taxon>
        <taxon>Haplorrhini</taxon>
        <taxon>Catarrhini</taxon>
        <taxon>Cercopithecidae</taxon>
        <taxon>Cercopithecinae</taxon>
        <taxon>Macaca</taxon>
    </lineage>
</organism>
<reference evidence="1" key="1">
    <citation type="journal article" date="2007" name="PLoS Biol.">
        <title>Rate of evolution in brain-expressed genes in humans and other primates.</title>
        <authorList>
            <person name="Wang H.-Y."/>
            <person name="Chien H.-C."/>
            <person name="Osada N."/>
            <person name="Hashimoto K."/>
            <person name="Sugano S."/>
            <person name="Gojobori T."/>
            <person name="Chou C.-K."/>
            <person name="Tsai S.-F."/>
            <person name="Wu C.-I."/>
            <person name="Shen C.-K.J."/>
        </authorList>
    </citation>
    <scope>NUCLEOTIDE SEQUENCE</scope>
</reference>
<accession>I7GI10</accession>
<evidence type="ECO:0000313" key="1">
    <source>
        <dbReference type="EMBL" id="BAE89065.1"/>
    </source>
</evidence>
<sequence length="107" mass="11508">MAGSGGWPLGCLIKRRVGVMKLAVALILSSPVEKPLIPLMRIPNLALQSRGRPPPLGGQRLGPRVPPGPNVGAIVRTQACQWHPQALRAVKEARKCPVMVRRQKKGA</sequence>
<name>I7GI10_MACFA</name>
<proteinExistence type="evidence at transcript level"/>
<dbReference type="AlphaFoldDB" id="I7GI10"/>
<dbReference type="EMBL" id="AB172003">
    <property type="protein sequence ID" value="BAE89065.1"/>
    <property type="molecule type" value="mRNA"/>
</dbReference>
<protein>
    <submittedName>
        <fullName evidence="1">Macaca fascicularis brain cDNA clone: QflA-16280, similar to human xeroderma pigmentosum, complementation group C (XPC), mRNA, RefSeq: NM_004628.2</fullName>
    </submittedName>
</protein>